<protein>
    <submittedName>
        <fullName evidence="16">Probable G-protein coupled receptor 110</fullName>
    </submittedName>
</protein>
<proteinExistence type="inferred from homology"/>
<dbReference type="RefSeq" id="XP_006860673.1">
    <property type="nucleotide sequence ID" value="XM_006860611.1"/>
</dbReference>
<dbReference type="GO" id="GO:0031410">
    <property type="term" value="C:cytoplasmic vesicle"/>
    <property type="evidence" value="ECO:0007669"/>
    <property type="project" value="TreeGrafter"/>
</dbReference>
<dbReference type="GO" id="GO:0019216">
    <property type="term" value="P:regulation of lipid metabolic process"/>
    <property type="evidence" value="ECO:0007669"/>
    <property type="project" value="TreeGrafter"/>
</dbReference>
<organism evidence="15 16">
    <name type="scientific">Chrysochloris asiatica</name>
    <name type="common">Cape golden mole</name>
    <dbReference type="NCBI Taxonomy" id="185453"/>
    <lineage>
        <taxon>Eukaryota</taxon>
        <taxon>Metazoa</taxon>
        <taxon>Chordata</taxon>
        <taxon>Craniata</taxon>
        <taxon>Vertebrata</taxon>
        <taxon>Euteleostomi</taxon>
        <taxon>Mammalia</taxon>
        <taxon>Eutheria</taxon>
        <taxon>Afrotheria</taxon>
        <taxon>Chrysochloridae</taxon>
        <taxon>Chrysochlorinae</taxon>
        <taxon>Chrysochloris</taxon>
    </lineage>
</organism>
<feature type="transmembrane region" description="Helical" evidence="10">
    <location>
        <begin position="632"/>
        <end position="652"/>
    </location>
</feature>
<name>A0A9B0WL47_CHRAS</name>
<keyword evidence="8" id="KW-1015">Disulfide bond</keyword>
<dbReference type="GO" id="GO:0006112">
    <property type="term" value="P:energy reserve metabolic process"/>
    <property type="evidence" value="ECO:0007669"/>
    <property type="project" value="TreeGrafter"/>
</dbReference>
<feature type="transmembrane region" description="Helical" evidence="10">
    <location>
        <begin position="696"/>
        <end position="720"/>
    </location>
</feature>
<evidence type="ECO:0000259" key="13">
    <source>
        <dbReference type="PROSITE" id="PS50221"/>
    </source>
</evidence>
<comment type="similarity">
    <text evidence="2">Belongs to the G-protein coupled receptor 2 family. Adhesion G-protein coupled receptor (ADGR) subfamily.</text>
</comment>
<keyword evidence="15" id="KW-1185">Reference proteome</keyword>
<feature type="domain" description="GAIN-B" evidence="13">
    <location>
        <begin position="437"/>
        <end position="579"/>
    </location>
</feature>
<dbReference type="PROSITE" id="PS50261">
    <property type="entry name" value="G_PROTEIN_RECEP_F2_4"/>
    <property type="match status" value="1"/>
</dbReference>
<dbReference type="GO" id="GO:0004930">
    <property type="term" value="F:G protein-coupled receptor activity"/>
    <property type="evidence" value="ECO:0007669"/>
    <property type="project" value="InterPro"/>
</dbReference>
<evidence type="ECO:0000313" key="16">
    <source>
        <dbReference type="RefSeq" id="XP_006860673.1"/>
    </source>
</evidence>
<dbReference type="InterPro" id="IPR008078">
    <property type="entry name" value="GPCR_2_Ig-hepta-like_rcpt"/>
</dbReference>
<evidence type="ECO:0000256" key="4">
    <source>
        <dbReference type="ARBA" id="ARBA00022692"/>
    </source>
</evidence>
<feature type="chain" id="PRO_5039417361" evidence="11">
    <location>
        <begin position="21"/>
        <end position="910"/>
    </location>
</feature>
<evidence type="ECO:0000256" key="8">
    <source>
        <dbReference type="ARBA" id="ARBA00023157"/>
    </source>
</evidence>
<dbReference type="Gene3D" id="1.20.1070.10">
    <property type="entry name" value="Rhodopsin 7-helix transmembrane proteins"/>
    <property type="match status" value="1"/>
</dbReference>
<dbReference type="InterPro" id="IPR017981">
    <property type="entry name" value="GPCR_2-like_7TM"/>
</dbReference>
<dbReference type="PRINTS" id="PR00249">
    <property type="entry name" value="GPCRSECRETIN"/>
</dbReference>
<dbReference type="GO" id="GO:0007166">
    <property type="term" value="P:cell surface receptor signaling pathway"/>
    <property type="evidence" value="ECO:0007669"/>
    <property type="project" value="InterPro"/>
</dbReference>
<dbReference type="SMART" id="SM00303">
    <property type="entry name" value="GPS"/>
    <property type="match status" value="1"/>
</dbReference>
<feature type="transmembrane region" description="Helical" evidence="10">
    <location>
        <begin position="744"/>
        <end position="766"/>
    </location>
</feature>
<dbReference type="GeneID" id="102822807"/>
<sequence length="910" mass="101094">MKVPVFWFMWFFAITQGCEGLLERNDGIRTKRELIMDKKRHPGPVQEYELLLQMGYRDSNEKKNLRNFLKLLKPPSSLLHGPMKIVGAKATTYCSSLNGALKCACEDGYTWFPPTCLDPQKCYLHMARSFQSCDCHLSNLSQGANFCERAKIWGTFKINEKFTKDLLNSSSAIYSKYATGIEIHLKEAYKRIRGFESVRVTQFREGSIIAGYEVIGSSSPTELLLAIEQVAEKAKAALHKMCQLEDSSFRVFGKAQCNSLVFGFGSENDEYTLPCSSGYTGIITARCQSSGWQIIRESCVLAELEELKKNLSAIAGNATEPAMSSLVRNLSVILEQTPATTTGNLASVVSILENVSSLSLASHFKVSNSTMEDVINIVDHVLHPASVTNWTVLLQEEKHAGSRLLETLENISTLVPSTDLPLNFSGEFINWKGIPVTKSKLAKGFNYQTKMYLQNTSIPIKAWVLIGSDQFHESLPETIISMASLTLRNILPITQNGNAQLNGPVISTIIHNYSISEIFLNFSKIESNLSQPLCVFWDFSHLQWDNAGCQLVNETLDSVMCRCTHLTSFSLLMSPFVPTAIISAVQCITYVGLGISIGSLILCLIIEALFWKQVKNNQTSHTRHICMVNITLSLLIADVWFIVAAIADAIANSSGFCIAAVFFTHFFYLSLFFWMLLLGILLAYRIILVFHHMATSLMTGIGFCLGYGCPLIISVITIAVTQPSNSYKRKDLCWLNWSSGSKPLLAFVIPALTIVAVNLVVVLLVLMKLRRPAVGEGLSQDDKATVIRMGKSLLILTPLLGLTWGFGIGTMVDSQNLVWHVIFALLNAFQGFFILCFGIFLDNKLRQFLLNKLSPLISWKHPSKQNSSDIIAKPKFSKPFNPLQNKGAYALSQTGDSSNDIMLTQFLSTE</sequence>
<reference evidence="16" key="1">
    <citation type="submission" date="2025-08" db="UniProtKB">
        <authorList>
            <consortium name="RefSeq"/>
        </authorList>
    </citation>
    <scope>IDENTIFICATION</scope>
    <source>
        <tissue evidence="16">Spleen</tissue>
    </source>
</reference>
<evidence type="ECO:0000256" key="11">
    <source>
        <dbReference type="SAM" id="SignalP"/>
    </source>
</evidence>
<evidence type="ECO:0000256" key="3">
    <source>
        <dbReference type="ARBA" id="ARBA00022475"/>
    </source>
</evidence>
<dbReference type="GO" id="GO:0005886">
    <property type="term" value="C:plasma membrane"/>
    <property type="evidence" value="ECO:0007669"/>
    <property type="project" value="UniProtKB-SubCell"/>
</dbReference>
<gene>
    <name evidence="16" type="primary">GPR110</name>
</gene>
<dbReference type="Pfam" id="PF00002">
    <property type="entry name" value="7tm_2"/>
    <property type="match status" value="1"/>
</dbReference>
<evidence type="ECO:0000256" key="5">
    <source>
        <dbReference type="ARBA" id="ARBA00022729"/>
    </source>
</evidence>
<dbReference type="Gene3D" id="2.60.220.50">
    <property type="match status" value="1"/>
</dbReference>
<dbReference type="PROSITE" id="PS51257">
    <property type="entry name" value="PROKAR_LIPOPROTEIN"/>
    <property type="match status" value="1"/>
</dbReference>
<dbReference type="GO" id="GO:0031175">
    <property type="term" value="P:neuron projection development"/>
    <property type="evidence" value="ECO:0007669"/>
    <property type="project" value="TreeGrafter"/>
</dbReference>
<dbReference type="PANTHER" id="PTHR45813:SF3">
    <property type="entry name" value="ADHESION G-PROTEIN COUPLED RECEPTOR F1"/>
    <property type="match status" value="1"/>
</dbReference>
<evidence type="ECO:0000259" key="14">
    <source>
        <dbReference type="PROSITE" id="PS50261"/>
    </source>
</evidence>
<evidence type="ECO:0000256" key="2">
    <source>
        <dbReference type="ARBA" id="ARBA00007343"/>
    </source>
</evidence>
<feature type="domain" description="G-protein coupled receptors family 2 profile 2" evidence="14">
    <location>
        <begin position="585"/>
        <end position="842"/>
    </location>
</feature>
<dbReference type="InterPro" id="IPR000082">
    <property type="entry name" value="SEA_dom"/>
</dbReference>
<feature type="transmembrane region" description="Helical" evidence="10">
    <location>
        <begin position="793"/>
        <end position="812"/>
    </location>
</feature>
<feature type="transmembrane region" description="Helical" evidence="10">
    <location>
        <begin position="658"/>
        <end position="684"/>
    </location>
</feature>
<dbReference type="GO" id="GO:0007416">
    <property type="term" value="P:synapse assembly"/>
    <property type="evidence" value="ECO:0007669"/>
    <property type="project" value="TreeGrafter"/>
</dbReference>
<keyword evidence="4 10" id="KW-0812">Transmembrane</keyword>
<evidence type="ECO:0000256" key="1">
    <source>
        <dbReference type="ARBA" id="ARBA00004651"/>
    </source>
</evidence>
<dbReference type="Gene3D" id="1.25.40.610">
    <property type="match status" value="1"/>
</dbReference>
<feature type="signal peptide" evidence="11">
    <location>
        <begin position="1"/>
        <end position="20"/>
    </location>
</feature>
<dbReference type="AlphaFoldDB" id="A0A9B0WL47"/>
<dbReference type="OrthoDB" id="10040049at2759"/>
<keyword evidence="3" id="KW-1003">Cell membrane</keyword>
<dbReference type="CTD" id="266977"/>
<accession>A0A9B0WL47</accession>
<evidence type="ECO:0000256" key="10">
    <source>
        <dbReference type="SAM" id="Phobius"/>
    </source>
</evidence>
<comment type="subcellular location">
    <subcellularLocation>
        <location evidence="1">Cell membrane</location>
        <topology evidence="1">Multi-pass membrane protein</topology>
    </subcellularLocation>
</comment>
<dbReference type="InterPro" id="IPR000203">
    <property type="entry name" value="GPS"/>
</dbReference>
<dbReference type="InterPro" id="IPR051587">
    <property type="entry name" value="Adhesion_GPCR"/>
</dbReference>
<feature type="domain" description="SEA" evidence="12">
    <location>
        <begin position="148"/>
        <end position="256"/>
    </location>
</feature>
<dbReference type="Pfam" id="PF01390">
    <property type="entry name" value="SEA"/>
    <property type="match status" value="1"/>
</dbReference>
<evidence type="ECO:0000256" key="9">
    <source>
        <dbReference type="ARBA" id="ARBA00023180"/>
    </source>
</evidence>
<dbReference type="PROSITE" id="PS50221">
    <property type="entry name" value="GAIN_B"/>
    <property type="match status" value="1"/>
</dbReference>
<evidence type="ECO:0000313" key="15">
    <source>
        <dbReference type="Proteomes" id="UP000504623"/>
    </source>
</evidence>
<feature type="transmembrane region" description="Helical" evidence="10">
    <location>
        <begin position="818"/>
        <end position="841"/>
    </location>
</feature>
<dbReference type="InterPro" id="IPR057244">
    <property type="entry name" value="GAIN_B"/>
</dbReference>
<evidence type="ECO:0000256" key="6">
    <source>
        <dbReference type="ARBA" id="ARBA00022989"/>
    </source>
</evidence>
<keyword evidence="6 10" id="KW-1133">Transmembrane helix</keyword>
<dbReference type="InterPro" id="IPR000832">
    <property type="entry name" value="GPCR_2_secretin-like"/>
</dbReference>
<feature type="transmembrane region" description="Helical" evidence="10">
    <location>
        <begin position="588"/>
        <end position="611"/>
    </location>
</feature>
<evidence type="ECO:0000256" key="7">
    <source>
        <dbReference type="ARBA" id="ARBA00023136"/>
    </source>
</evidence>
<dbReference type="InterPro" id="IPR046338">
    <property type="entry name" value="GAIN_dom_sf"/>
</dbReference>
<keyword evidence="5 11" id="KW-0732">Signal</keyword>
<dbReference type="GO" id="GO:0007189">
    <property type="term" value="P:adenylate cyclase-activating G protein-coupled receptor signaling pathway"/>
    <property type="evidence" value="ECO:0007669"/>
    <property type="project" value="TreeGrafter"/>
</dbReference>
<keyword evidence="16" id="KW-0675">Receptor</keyword>
<dbReference type="GO" id="GO:0045444">
    <property type="term" value="P:fat cell differentiation"/>
    <property type="evidence" value="ECO:0007669"/>
    <property type="project" value="TreeGrafter"/>
</dbReference>
<keyword evidence="7 10" id="KW-0472">Membrane</keyword>
<dbReference type="PRINTS" id="PR01695">
    <property type="entry name" value="IGHEPTARCPTR"/>
</dbReference>
<keyword evidence="9" id="KW-0325">Glycoprotein</keyword>
<dbReference type="PROSITE" id="PS50024">
    <property type="entry name" value="SEA"/>
    <property type="match status" value="1"/>
</dbReference>
<dbReference type="Pfam" id="PF16489">
    <property type="entry name" value="GAIN"/>
    <property type="match status" value="1"/>
</dbReference>
<dbReference type="PANTHER" id="PTHR45813">
    <property type="entry name" value="IG-LIKE DOMAIN-CONTAINING PROTEIN"/>
    <property type="match status" value="1"/>
</dbReference>
<dbReference type="InterPro" id="IPR032471">
    <property type="entry name" value="AGRL2-4_GAIN_subdom_A"/>
</dbReference>
<dbReference type="FunFam" id="1.20.1070.10:FF:000058">
    <property type="entry name" value="Adhesion G protein-coupled receptor F5"/>
    <property type="match status" value="1"/>
</dbReference>
<evidence type="ECO:0000259" key="12">
    <source>
        <dbReference type="PROSITE" id="PS50024"/>
    </source>
</evidence>
<dbReference type="Proteomes" id="UP000504623">
    <property type="component" value="Unplaced"/>
</dbReference>
<dbReference type="Pfam" id="PF01825">
    <property type="entry name" value="GPS"/>
    <property type="match status" value="1"/>
</dbReference>